<dbReference type="InterPro" id="IPR005123">
    <property type="entry name" value="Oxoglu/Fe-dep_dioxygenase_dom"/>
</dbReference>
<evidence type="ECO:0000256" key="2">
    <source>
        <dbReference type="ARBA" id="ARBA00022723"/>
    </source>
</evidence>
<dbReference type="Proteomes" id="UP000192907">
    <property type="component" value="Unassembled WGS sequence"/>
</dbReference>
<evidence type="ECO:0000256" key="1">
    <source>
        <dbReference type="ARBA" id="ARBA00001961"/>
    </source>
</evidence>
<dbReference type="RefSeq" id="WP_132321716.1">
    <property type="nucleotide sequence ID" value="NZ_FWZT01000016.1"/>
</dbReference>
<evidence type="ECO:0000256" key="5">
    <source>
        <dbReference type="ARBA" id="ARBA00023002"/>
    </source>
</evidence>
<organism evidence="8 9">
    <name type="scientific">Pseudobacteriovorax antillogorgiicola</name>
    <dbReference type="NCBI Taxonomy" id="1513793"/>
    <lineage>
        <taxon>Bacteria</taxon>
        <taxon>Pseudomonadati</taxon>
        <taxon>Bdellovibrionota</taxon>
        <taxon>Oligoflexia</taxon>
        <taxon>Oligoflexales</taxon>
        <taxon>Pseudobacteriovoracaceae</taxon>
        <taxon>Pseudobacteriovorax</taxon>
    </lineage>
</organism>
<dbReference type="OrthoDB" id="5297223at2"/>
<name>A0A1Y6CFY7_9BACT</name>
<keyword evidence="4" id="KW-0223">Dioxygenase</keyword>
<evidence type="ECO:0000256" key="3">
    <source>
        <dbReference type="ARBA" id="ARBA00022896"/>
    </source>
</evidence>
<protein>
    <submittedName>
        <fullName evidence="8">2OG-Fe(II) oxygenase superfamily protein</fullName>
    </submittedName>
</protein>
<dbReference type="GO" id="GO:0004656">
    <property type="term" value="F:procollagen-proline 4-dioxygenase activity"/>
    <property type="evidence" value="ECO:0007669"/>
    <property type="project" value="TreeGrafter"/>
</dbReference>
<dbReference type="InterPro" id="IPR044862">
    <property type="entry name" value="Pro_4_hyd_alph_FE2OG_OXY"/>
</dbReference>
<keyword evidence="2" id="KW-0479">Metal-binding</keyword>
<dbReference type="EMBL" id="FWZT01000016">
    <property type="protein sequence ID" value="SMF53141.1"/>
    <property type="molecule type" value="Genomic_DNA"/>
</dbReference>
<keyword evidence="6" id="KW-0408">Iron</keyword>
<accession>A0A1Y6CFY7</accession>
<dbReference type="GO" id="GO:0031418">
    <property type="term" value="F:L-ascorbic acid binding"/>
    <property type="evidence" value="ECO:0007669"/>
    <property type="project" value="UniProtKB-KW"/>
</dbReference>
<dbReference type="AlphaFoldDB" id="A0A1Y6CFY7"/>
<dbReference type="STRING" id="1513793.SAMN06296036_116102"/>
<evidence type="ECO:0000256" key="4">
    <source>
        <dbReference type="ARBA" id="ARBA00022964"/>
    </source>
</evidence>
<gene>
    <name evidence="8" type="ORF">SAMN06296036_116102</name>
</gene>
<keyword evidence="9" id="KW-1185">Reference proteome</keyword>
<dbReference type="GO" id="GO:0005506">
    <property type="term" value="F:iron ion binding"/>
    <property type="evidence" value="ECO:0007669"/>
    <property type="project" value="InterPro"/>
</dbReference>
<dbReference type="PANTHER" id="PTHR10869:SF246">
    <property type="entry name" value="TRANSMEMBRANE PROLYL 4-HYDROXYLASE"/>
    <property type="match status" value="1"/>
</dbReference>
<evidence type="ECO:0000313" key="8">
    <source>
        <dbReference type="EMBL" id="SMF53141.1"/>
    </source>
</evidence>
<sequence>MPQYIKTYEQAIPSELCRDLIQAFEQDSRVAKDDQPDYTTRRFLYLSDKPEWSSLCLKLTEVGNTLVERYFDRPDELAATRPADWIDDGYVMACYDEGDTIAIHTDGQCPVEPANGLRLATLLIYLNTVDEGGETFFPLQDVAVKPVEGRAVIFPPGHMHPHGVHPPKGKRYIVQTWITDPDLVVSERSGW</sequence>
<dbReference type="InterPro" id="IPR006620">
    <property type="entry name" value="Pro_4_hyd_alph"/>
</dbReference>
<comment type="cofactor">
    <cofactor evidence="1">
        <name>L-ascorbate</name>
        <dbReference type="ChEBI" id="CHEBI:38290"/>
    </cofactor>
</comment>
<dbReference type="PANTHER" id="PTHR10869">
    <property type="entry name" value="PROLYL 4-HYDROXYLASE ALPHA SUBUNIT"/>
    <property type="match status" value="1"/>
</dbReference>
<dbReference type="InterPro" id="IPR045054">
    <property type="entry name" value="P4HA-like"/>
</dbReference>
<feature type="domain" description="Fe2OG dioxygenase" evidence="7">
    <location>
        <begin position="82"/>
        <end position="180"/>
    </location>
</feature>
<evidence type="ECO:0000259" key="7">
    <source>
        <dbReference type="PROSITE" id="PS51471"/>
    </source>
</evidence>
<evidence type="ECO:0000313" key="9">
    <source>
        <dbReference type="Proteomes" id="UP000192907"/>
    </source>
</evidence>
<dbReference type="Pfam" id="PF13640">
    <property type="entry name" value="2OG-FeII_Oxy_3"/>
    <property type="match status" value="1"/>
</dbReference>
<dbReference type="Gene3D" id="2.60.120.620">
    <property type="entry name" value="q2cbj1_9rhob like domain"/>
    <property type="match status" value="1"/>
</dbReference>
<reference evidence="9" key="1">
    <citation type="submission" date="2017-04" db="EMBL/GenBank/DDBJ databases">
        <authorList>
            <person name="Varghese N."/>
            <person name="Submissions S."/>
        </authorList>
    </citation>
    <scope>NUCLEOTIDE SEQUENCE [LARGE SCALE GENOMIC DNA]</scope>
    <source>
        <strain evidence="9">RKEM611</strain>
    </source>
</reference>
<keyword evidence="3" id="KW-0847">Vitamin C</keyword>
<evidence type="ECO:0000256" key="6">
    <source>
        <dbReference type="ARBA" id="ARBA00023004"/>
    </source>
</evidence>
<dbReference type="PROSITE" id="PS51471">
    <property type="entry name" value="FE2OG_OXY"/>
    <property type="match status" value="1"/>
</dbReference>
<keyword evidence="5" id="KW-0560">Oxidoreductase</keyword>
<proteinExistence type="predicted"/>
<dbReference type="SMART" id="SM00702">
    <property type="entry name" value="P4Hc"/>
    <property type="match status" value="1"/>
</dbReference>